<accession>A0A7S2FKA3</accession>
<feature type="transmembrane region" description="Helical" evidence="6">
    <location>
        <begin position="57"/>
        <end position="77"/>
    </location>
</feature>
<name>A0A7S2FKA3_9STRA</name>
<comment type="subcellular location">
    <subcellularLocation>
        <location evidence="1">Membrane</location>
        <topology evidence="1">Multi-pass membrane protein</topology>
    </subcellularLocation>
</comment>
<comment type="similarity">
    <text evidence="2">Belongs to the peroxisomal membrane protein PXMP2/4 family.</text>
</comment>
<evidence type="ECO:0000256" key="5">
    <source>
        <dbReference type="ARBA" id="ARBA00023136"/>
    </source>
</evidence>
<evidence type="ECO:0000256" key="4">
    <source>
        <dbReference type="ARBA" id="ARBA00022989"/>
    </source>
</evidence>
<dbReference type="PANTHER" id="PTHR11266">
    <property type="entry name" value="PEROXISOMAL MEMBRANE PROTEIN 2, PXMP2 MPV17"/>
    <property type="match status" value="1"/>
</dbReference>
<protein>
    <submittedName>
        <fullName evidence="7">Uncharacterized protein</fullName>
    </submittedName>
</protein>
<reference evidence="7" key="1">
    <citation type="submission" date="2021-01" db="EMBL/GenBank/DDBJ databases">
        <authorList>
            <person name="Corre E."/>
            <person name="Pelletier E."/>
            <person name="Niang G."/>
            <person name="Scheremetjew M."/>
            <person name="Finn R."/>
            <person name="Kale V."/>
            <person name="Holt S."/>
            <person name="Cochrane G."/>
            <person name="Meng A."/>
            <person name="Brown T."/>
            <person name="Cohen L."/>
        </authorList>
    </citation>
    <scope>NUCLEOTIDE SEQUENCE</scope>
    <source>
        <strain evidence="7">CCMP1381</strain>
    </source>
</reference>
<evidence type="ECO:0000313" key="7">
    <source>
        <dbReference type="EMBL" id="CAD9400272.1"/>
    </source>
</evidence>
<organism evidence="7">
    <name type="scientific">Octactis speculum</name>
    <dbReference type="NCBI Taxonomy" id="3111310"/>
    <lineage>
        <taxon>Eukaryota</taxon>
        <taxon>Sar</taxon>
        <taxon>Stramenopiles</taxon>
        <taxon>Ochrophyta</taxon>
        <taxon>Dictyochophyceae</taxon>
        <taxon>Dictyochales</taxon>
        <taxon>Dictyochaceae</taxon>
        <taxon>Octactis</taxon>
    </lineage>
</organism>
<dbReference type="PANTHER" id="PTHR11266:SF121">
    <property type="entry name" value="OS09G0315000 PROTEIN"/>
    <property type="match status" value="1"/>
</dbReference>
<evidence type="ECO:0000256" key="1">
    <source>
        <dbReference type="ARBA" id="ARBA00004141"/>
    </source>
</evidence>
<dbReference type="EMBL" id="HBGS01016067">
    <property type="protein sequence ID" value="CAD9400272.1"/>
    <property type="molecule type" value="Transcribed_RNA"/>
</dbReference>
<dbReference type="Pfam" id="PF04117">
    <property type="entry name" value="Mpv17_PMP22"/>
    <property type="match status" value="1"/>
</dbReference>
<gene>
    <name evidence="7" type="ORF">DSPE1174_LOCUS8410</name>
</gene>
<keyword evidence="3 6" id="KW-0812">Transmembrane</keyword>
<dbReference type="AlphaFoldDB" id="A0A7S2FKA3"/>
<proteinExistence type="inferred from homology"/>
<keyword evidence="5 6" id="KW-0472">Membrane</keyword>
<dbReference type="InterPro" id="IPR007248">
    <property type="entry name" value="Mpv17_PMP22"/>
</dbReference>
<sequence length="378" mass="42764">MHRQRHTGHNMVFRHRELLGPKKFMSQSPLDNDEQREELDKAIVYARFMKINLLNNIALFNGAVIVFFVSAAGYNLFHEYVEAAIALFYYNDSMEASALATTMALIFKFPMDSISNYASLVATNPIFYKACTSGVAYTLGDFVSQVYQGRTLDTIDLARSARSGTAGFIGHGPLCHYWMTFMENYLDFGGAWWATGIKVIADQTVWSIWLNACYSFIIGILAFRDPKVVWEDVKKTSWPALRTSWRFWPFVHVISFSHIVNLDLKLLWVDAMEIVWVTLLSKVANDDKAKVVVEECVDEVCMIDGGVAEPATEVAMTVMMEKKLAQQRMDTSDEIEATDNTALDLVKQGWDAAWPFAAMWPLLYAAHLFELNMASGMA</sequence>
<evidence type="ECO:0000256" key="2">
    <source>
        <dbReference type="ARBA" id="ARBA00006824"/>
    </source>
</evidence>
<evidence type="ECO:0000256" key="3">
    <source>
        <dbReference type="ARBA" id="ARBA00022692"/>
    </source>
</evidence>
<keyword evidence="4 6" id="KW-1133">Transmembrane helix</keyword>
<evidence type="ECO:0000256" key="6">
    <source>
        <dbReference type="SAM" id="Phobius"/>
    </source>
</evidence>
<dbReference type="GO" id="GO:0016020">
    <property type="term" value="C:membrane"/>
    <property type="evidence" value="ECO:0007669"/>
    <property type="project" value="UniProtKB-SubCell"/>
</dbReference>
<dbReference type="GO" id="GO:0005737">
    <property type="term" value="C:cytoplasm"/>
    <property type="evidence" value="ECO:0007669"/>
    <property type="project" value="TreeGrafter"/>
</dbReference>